<evidence type="ECO:0000256" key="1">
    <source>
        <dbReference type="SAM" id="SignalP"/>
    </source>
</evidence>
<feature type="chain" id="PRO_5040934353" description="Fimbrial assembly protein" evidence="1">
    <location>
        <begin position="24"/>
        <end position="185"/>
    </location>
</feature>
<organism evidence="2 3">
    <name type="scientific">Pseudomonas turukhanskensis</name>
    <dbReference type="NCBI Taxonomy" id="1806536"/>
    <lineage>
        <taxon>Bacteria</taxon>
        <taxon>Pseudomonadati</taxon>
        <taxon>Pseudomonadota</taxon>
        <taxon>Gammaproteobacteria</taxon>
        <taxon>Pseudomonadales</taxon>
        <taxon>Pseudomonadaceae</taxon>
        <taxon>Pseudomonas</taxon>
    </lineage>
</organism>
<evidence type="ECO:0000313" key="3">
    <source>
        <dbReference type="Proteomes" id="UP001143328"/>
    </source>
</evidence>
<dbReference type="RefSeq" id="WP_271196003.1">
    <property type="nucleotide sequence ID" value="NZ_BSFN01000007.1"/>
</dbReference>
<evidence type="ECO:0000313" key="2">
    <source>
        <dbReference type="EMBL" id="GLK89817.1"/>
    </source>
</evidence>
<evidence type="ECO:0008006" key="4">
    <source>
        <dbReference type="Google" id="ProtNLM"/>
    </source>
</evidence>
<gene>
    <name evidence="2" type="ORF">GCM10017655_28790</name>
</gene>
<protein>
    <recommendedName>
        <fullName evidence="4">Fimbrial assembly protein</fullName>
    </recommendedName>
</protein>
<proteinExistence type="predicted"/>
<name>A0A9W6NGG5_9PSED</name>
<comment type="caution">
    <text evidence="2">The sequence shown here is derived from an EMBL/GenBank/DDBJ whole genome shotgun (WGS) entry which is preliminary data.</text>
</comment>
<keyword evidence="1" id="KW-0732">Signal</keyword>
<sequence>MKKFYKLATCAIGATLFSAAAMAATIDRSVSVTATITDPAGAFQVDAISGTWPVTPIAVSWNDQTNDFNSPSKTGFKIKSSNDVTVVLTSNAVLTEGRKEIPINVSIEASEPTKGTSVSNVTMIPATVYEKAKNATGDFTTYQLVLEPSTTNMKDANGVVIPGPNPTPAPGNYTASVDMIFESNI</sequence>
<dbReference type="EMBL" id="BSFN01000007">
    <property type="protein sequence ID" value="GLK89817.1"/>
    <property type="molecule type" value="Genomic_DNA"/>
</dbReference>
<accession>A0A9W6NGG5</accession>
<dbReference type="Proteomes" id="UP001143328">
    <property type="component" value="Unassembled WGS sequence"/>
</dbReference>
<dbReference type="AlphaFoldDB" id="A0A9W6NGG5"/>
<reference evidence="2" key="1">
    <citation type="journal article" date="2014" name="Int. J. Syst. Evol. Microbiol.">
        <title>Complete genome sequence of Corynebacterium casei LMG S-19264T (=DSM 44701T), isolated from a smear-ripened cheese.</title>
        <authorList>
            <consortium name="US DOE Joint Genome Institute (JGI-PGF)"/>
            <person name="Walter F."/>
            <person name="Albersmeier A."/>
            <person name="Kalinowski J."/>
            <person name="Ruckert C."/>
        </authorList>
    </citation>
    <scope>NUCLEOTIDE SEQUENCE</scope>
    <source>
        <strain evidence="2">VKM B-2935</strain>
    </source>
</reference>
<feature type="signal peptide" evidence="1">
    <location>
        <begin position="1"/>
        <end position="23"/>
    </location>
</feature>
<keyword evidence="3" id="KW-1185">Reference proteome</keyword>
<reference evidence="2" key="2">
    <citation type="submission" date="2023-01" db="EMBL/GenBank/DDBJ databases">
        <authorList>
            <person name="Sun Q."/>
            <person name="Evtushenko L."/>
        </authorList>
    </citation>
    <scope>NUCLEOTIDE SEQUENCE</scope>
    <source>
        <strain evidence="2">VKM B-2935</strain>
    </source>
</reference>